<evidence type="ECO:0000256" key="1">
    <source>
        <dbReference type="ARBA" id="ARBA00004123"/>
    </source>
</evidence>
<name>A0ABN9LLF1_9NEOB</name>
<proteinExistence type="predicted"/>
<evidence type="ECO:0000256" key="4">
    <source>
        <dbReference type="ARBA" id="ARBA00023163"/>
    </source>
</evidence>
<dbReference type="PRINTS" id="PR00267">
    <property type="entry name" value="INTFRNREGFCT"/>
</dbReference>
<dbReference type="InterPro" id="IPR036388">
    <property type="entry name" value="WH-like_DNA-bd_sf"/>
</dbReference>
<dbReference type="SMART" id="SM00348">
    <property type="entry name" value="IRF"/>
    <property type="match status" value="1"/>
</dbReference>
<accession>A0ABN9LLF1</accession>
<dbReference type="CDD" id="cd00103">
    <property type="entry name" value="IRF"/>
    <property type="match status" value="1"/>
</dbReference>
<reference evidence="7" key="1">
    <citation type="submission" date="2023-07" db="EMBL/GenBank/DDBJ databases">
        <authorList>
            <person name="Stuckert A."/>
        </authorList>
    </citation>
    <scope>NUCLEOTIDE SEQUENCE</scope>
</reference>
<keyword evidence="5" id="KW-0539">Nucleus</keyword>
<evidence type="ECO:0000256" key="3">
    <source>
        <dbReference type="ARBA" id="ARBA00023125"/>
    </source>
</evidence>
<comment type="subcellular location">
    <subcellularLocation>
        <location evidence="1">Nucleus</location>
    </subcellularLocation>
</comment>
<gene>
    <name evidence="7" type="ORF">RIMI_LOCUS10643978</name>
</gene>
<keyword evidence="4" id="KW-0804">Transcription</keyword>
<evidence type="ECO:0000313" key="7">
    <source>
        <dbReference type="EMBL" id="CAJ0944951.1"/>
    </source>
</evidence>
<dbReference type="InterPro" id="IPR036390">
    <property type="entry name" value="WH_DNA-bd_sf"/>
</dbReference>
<dbReference type="PROSITE" id="PS51507">
    <property type="entry name" value="IRF_2"/>
    <property type="match status" value="1"/>
</dbReference>
<sequence length="104" mass="12297">MSSQKPRIIPWIISQIDSNTYPGLKWLNREHTQFQVPWKHGLRQDLDLDNDFKIFKEWAIVSGCFDPSKDVPDPARWKRNFRSALIRKEGIRMIQNHGSDHTNP</sequence>
<keyword evidence="2" id="KW-0805">Transcription regulation</keyword>
<dbReference type="PANTHER" id="PTHR11949:SF1">
    <property type="entry name" value="INTERFERON REGULATORY FACTOR 3"/>
    <property type="match status" value="1"/>
</dbReference>
<feature type="domain" description="IRF tryptophan pentad repeat" evidence="6">
    <location>
        <begin position="5"/>
        <end position="104"/>
    </location>
</feature>
<evidence type="ECO:0000256" key="5">
    <source>
        <dbReference type="ARBA" id="ARBA00023242"/>
    </source>
</evidence>
<dbReference type="Pfam" id="PF00605">
    <property type="entry name" value="IRF"/>
    <property type="match status" value="1"/>
</dbReference>
<dbReference type="Gene3D" id="1.10.10.10">
    <property type="entry name" value="Winged helix-like DNA-binding domain superfamily/Winged helix DNA-binding domain"/>
    <property type="match status" value="1"/>
</dbReference>
<evidence type="ECO:0000259" key="6">
    <source>
        <dbReference type="PROSITE" id="PS51507"/>
    </source>
</evidence>
<dbReference type="SUPFAM" id="SSF46785">
    <property type="entry name" value="Winged helix' DNA-binding domain"/>
    <property type="match status" value="1"/>
</dbReference>
<protein>
    <recommendedName>
        <fullName evidence="6">IRF tryptophan pentad repeat domain-containing protein</fullName>
    </recommendedName>
</protein>
<dbReference type="InterPro" id="IPR001346">
    <property type="entry name" value="Interferon_reg_fact_DNA-bd_dom"/>
</dbReference>
<evidence type="ECO:0000313" key="8">
    <source>
        <dbReference type="Proteomes" id="UP001176940"/>
    </source>
</evidence>
<organism evidence="7 8">
    <name type="scientific">Ranitomeya imitator</name>
    <name type="common">mimic poison frog</name>
    <dbReference type="NCBI Taxonomy" id="111125"/>
    <lineage>
        <taxon>Eukaryota</taxon>
        <taxon>Metazoa</taxon>
        <taxon>Chordata</taxon>
        <taxon>Craniata</taxon>
        <taxon>Vertebrata</taxon>
        <taxon>Euteleostomi</taxon>
        <taxon>Amphibia</taxon>
        <taxon>Batrachia</taxon>
        <taxon>Anura</taxon>
        <taxon>Neobatrachia</taxon>
        <taxon>Hyloidea</taxon>
        <taxon>Dendrobatidae</taxon>
        <taxon>Dendrobatinae</taxon>
        <taxon>Ranitomeya</taxon>
    </lineage>
</organism>
<dbReference type="Proteomes" id="UP001176940">
    <property type="component" value="Unassembled WGS sequence"/>
</dbReference>
<evidence type="ECO:0000256" key="2">
    <source>
        <dbReference type="ARBA" id="ARBA00023015"/>
    </source>
</evidence>
<comment type="caution">
    <text evidence="7">The sequence shown here is derived from an EMBL/GenBank/DDBJ whole genome shotgun (WGS) entry which is preliminary data.</text>
</comment>
<keyword evidence="8" id="KW-1185">Reference proteome</keyword>
<dbReference type="InterPro" id="IPR019817">
    <property type="entry name" value="Interferon_reg_fac_CS"/>
</dbReference>
<dbReference type="EMBL" id="CAUEEQ010023225">
    <property type="protein sequence ID" value="CAJ0944951.1"/>
    <property type="molecule type" value="Genomic_DNA"/>
</dbReference>
<dbReference type="PANTHER" id="PTHR11949">
    <property type="entry name" value="INTERFERON REGULATORY FACTOR"/>
    <property type="match status" value="1"/>
</dbReference>
<keyword evidence="3" id="KW-0238">DNA-binding</keyword>
<dbReference type="PROSITE" id="PS00601">
    <property type="entry name" value="IRF_1"/>
    <property type="match status" value="1"/>
</dbReference>